<dbReference type="AlphaFoldDB" id="A0A382KX45"/>
<dbReference type="SUPFAM" id="SSF82185">
    <property type="entry name" value="Histone H3 K4-specific methyltransferase SET7/9 N-terminal domain"/>
    <property type="match status" value="1"/>
</dbReference>
<protein>
    <submittedName>
        <fullName evidence="1">Uncharacterized protein</fullName>
    </submittedName>
</protein>
<dbReference type="Gene3D" id="2.20.110.10">
    <property type="entry name" value="Histone H3 K4-specific methyltransferase SET7/9 N-terminal domain"/>
    <property type="match status" value="1"/>
</dbReference>
<gene>
    <name evidence="1" type="ORF">METZ01_LOCUS281860</name>
</gene>
<proteinExistence type="predicted"/>
<name>A0A382KX45_9ZZZZ</name>
<dbReference type="EMBL" id="UINC01083367">
    <property type="protein sequence ID" value="SVC29006.1"/>
    <property type="molecule type" value="Genomic_DNA"/>
</dbReference>
<evidence type="ECO:0000313" key="1">
    <source>
        <dbReference type="EMBL" id="SVC29006.1"/>
    </source>
</evidence>
<sequence>MNTSKRLSIILLLFAVFSQLPAQNIIRDIKSYHDSGAPLEIREYEETEKLVELSRTVQLYLSGKKKKESNYSGGTLNGKTYSWFTNGKMSTMMNYTHGKRDGNWNSWYNNGIKRIEGYHKDGRKTGTWTMWSKDGKKIIEELYEEGRLIKENKY</sequence>
<accession>A0A382KX45</accession>
<organism evidence="1">
    <name type="scientific">marine metagenome</name>
    <dbReference type="NCBI Taxonomy" id="408172"/>
    <lineage>
        <taxon>unclassified sequences</taxon>
        <taxon>metagenomes</taxon>
        <taxon>ecological metagenomes</taxon>
    </lineage>
</organism>
<reference evidence="1" key="1">
    <citation type="submission" date="2018-05" db="EMBL/GenBank/DDBJ databases">
        <authorList>
            <person name="Lanie J.A."/>
            <person name="Ng W.-L."/>
            <person name="Kazmierczak K.M."/>
            <person name="Andrzejewski T.M."/>
            <person name="Davidsen T.M."/>
            <person name="Wayne K.J."/>
            <person name="Tettelin H."/>
            <person name="Glass J.I."/>
            <person name="Rusch D."/>
            <person name="Podicherti R."/>
            <person name="Tsui H.-C.T."/>
            <person name="Winkler M.E."/>
        </authorList>
    </citation>
    <scope>NUCLEOTIDE SEQUENCE</scope>
</reference>